<protein>
    <submittedName>
        <fullName evidence="1">Uncharacterized protein</fullName>
    </submittedName>
</protein>
<evidence type="ECO:0000313" key="1">
    <source>
        <dbReference type="EMBL" id="KAI3372117.1"/>
    </source>
</evidence>
<keyword evidence="2" id="KW-1185">Reference proteome</keyword>
<organism evidence="1 2">
    <name type="scientific">Scortum barcoo</name>
    <name type="common">barcoo grunter</name>
    <dbReference type="NCBI Taxonomy" id="214431"/>
    <lineage>
        <taxon>Eukaryota</taxon>
        <taxon>Metazoa</taxon>
        <taxon>Chordata</taxon>
        <taxon>Craniata</taxon>
        <taxon>Vertebrata</taxon>
        <taxon>Euteleostomi</taxon>
        <taxon>Actinopterygii</taxon>
        <taxon>Neopterygii</taxon>
        <taxon>Teleostei</taxon>
        <taxon>Neoteleostei</taxon>
        <taxon>Acanthomorphata</taxon>
        <taxon>Eupercaria</taxon>
        <taxon>Centrarchiformes</taxon>
        <taxon>Terapontoidei</taxon>
        <taxon>Terapontidae</taxon>
        <taxon>Scortum</taxon>
    </lineage>
</organism>
<sequence>MQTQKQNQYTAMADKMGCEDEEKSIYLIQIDYLEEQLDRCQLKHGELEKQNKELLDQYAALENDKRDVTEPLKRSVVAKERKLEELAERLEGQREAARRDADALKLQHCQQIRQLQHRVEELKSESEMIAAELEKKQEEKKELMQQVQPGDIESLEEQIALQQGEHKAAVDKLMNDTELQIKRITEEGQDMLKEGVRMQASSILQRERNRHVRRTKQLPFLRKETVKLQEEKDALQCRTGKLNKECADLKEELSKIFLDYCALKTEEQCLWKKWQKAEAELTELIVKMNNLIPQIENLREELVLVPEQSHRDAVRAGQLEAELQEETNRTRVLHRAVEEAVIVLRHILTTLEKYSESLLKILSSIIAVSEVRFGLDLDQKPLYVYVYGLLKPA</sequence>
<name>A0ACB8WVP7_9TELE</name>
<dbReference type="EMBL" id="CM041535">
    <property type="protein sequence ID" value="KAI3372117.1"/>
    <property type="molecule type" value="Genomic_DNA"/>
</dbReference>
<accession>A0ACB8WVP7</accession>
<reference evidence="1" key="1">
    <citation type="submission" date="2022-04" db="EMBL/GenBank/DDBJ databases">
        <title>Jade perch genome.</title>
        <authorList>
            <person name="Chao B."/>
        </authorList>
    </citation>
    <scope>NUCLEOTIDE SEQUENCE</scope>
    <source>
        <strain evidence="1">CB-2022</strain>
    </source>
</reference>
<comment type="caution">
    <text evidence="1">The sequence shown here is derived from an EMBL/GenBank/DDBJ whole genome shotgun (WGS) entry which is preliminary data.</text>
</comment>
<gene>
    <name evidence="1" type="ORF">L3Q82_006966</name>
</gene>
<dbReference type="Proteomes" id="UP000831701">
    <property type="component" value="Chromosome 5"/>
</dbReference>
<proteinExistence type="predicted"/>
<evidence type="ECO:0000313" key="2">
    <source>
        <dbReference type="Proteomes" id="UP000831701"/>
    </source>
</evidence>